<proteinExistence type="predicted"/>
<protein>
    <submittedName>
        <fullName evidence="2">Uncharacterized protein</fullName>
    </submittedName>
</protein>
<dbReference type="EMBL" id="BPPZ01000004">
    <property type="protein sequence ID" value="GJD14109.1"/>
    <property type="molecule type" value="Genomic_DNA"/>
</dbReference>
<accession>A0A0C2Z1G1</accession>
<organism evidence="2 3">
    <name type="scientific">Bifidobacterium adolescentis</name>
    <dbReference type="NCBI Taxonomy" id="1680"/>
    <lineage>
        <taxon>Bacteria</taxon>
        <taxon>Bacillati</taxon>
        <taxon>Actinomycetota</taxon>
        <taxon>Actinomycetes</taxon>
        <taxon>Bifidobacteriales</taxon>
        <taxon>Bifidobacteriaceae</taxon>
        <taxon>Bifidobacterium</taxon>
    </lineage>
</organism>
<dbReference type="RefSeq" id="WP_042990899.1">
    <property type="nucleotide sequence ID" value="NZ_BPPZ01000004.1"/>
</dbReference>
<dbReference type="EMBL" id="LNKD01000001">
    <property type="protein sequence ID" value="OSG88214.1"/>
    <property type="molecule type" value="Genomic_DNA"/>
</dbReference>
<sequence>MAEDIDKVERARLARKAIIDHMDCDDCTEDYVFLLRQGGREFGMGLTTVLSMLAFAEHEGAVPPLSTEWWIKVSRRYQ</sequence>
<evidence type="ECO:0000313" key="3">
    <source>
        <dbReference type="Proteomes" id="UP000193377"/>
    </source>
</evidence>
<dbReference type="Proteomes" id="UP000193377">
    <property type="component" value="Unassembled WGS sequence"/>
</dbReference>
<reference evidence="1" key="2">
    <citation type="submission" date="2021-08" db="EMBL/GenBank/DDBJ databases">
        <title>Draft genome sequence of the GABA producer Bifidobacterium adolescentis 4-2, isolated from healthy human feces.</title>
        <authorList>
            <person name="Altaib H."/>
            <person name="Niwa R."/>
            <person name="Abe M."/>
            <person name="Suzuki T."/>
        </authorList>
    </citation>
    <scope>NUCLEOTIDE SEQUENCE</scope>
    <source>
        <strain evidence="1">4-2</strain>
    </source>
</reference>
<reference evidence="2 3" key="1">
    <citation type="journal article" date="2016" name="Sci. Rep.">
        <title>Evaluation of genetic diversity among strains of the human gut commensal Bifidobacterium adolescentis.</title>
        <authorList>
            <person name="Duranti S."/>
            <person name="Milani C."/>
            <person name="Lugli G.A."/>
            <person name="Mancabelli L."/>
            <person name="Turroni F."/>
            <person name="Ferrario C."/>
            <person name="Mangifesta M."/>
            <person name="Viappiani A."/>
            <person name="Sanchez B."/>
            <person name="Margolles A."/>
            <person name="van Sinderen D."/>
            <person name="Ventura M."/>
        </authorList>
    </citation>
    <scope>NUCLEOTIDE SEQUENCE [LARGE SCALE GENOMIC DNA]</scope>
    <source>
        <strain evidence="2 3">487B</strain>
    </source>
</reference>
<evidence type="ECO:0000313" key="1">
    <source>
        <dbReference type="EMBL" id="GJD14109.1"/>
    </source>
</evidence>
<comment type="caution">
    <text evidence="2">The sequence shown here is derived from an EMBL/GenBank/DDBJ whole genome shotgun (WGS) entry which is preliminary data.</text>
</comment>
<gene>
    <name evidence="2" type="ORF">B0487_1134</name>
    <name evidence="1" type="ORF">BIFAD42_10930</name>
</gene>
<name>A0A0C2Z1G1_BIFAD</name>
<evidence type="ECO:0000313" key="2">
    <source>
        <dbReference type="EMBL" id="OSG88214.1"/>
    </source>
</evidence>
<dbReference type="AlphaFoldDB" id="A0A0C2Z1G1"/>
<dbReference type="Proteomes" id="UP000886943">
    <property type="component" value="Unassembled WGS sequence"/>
</dbReference>